<dbReference type="PANTHER" id="PTHR43884:SF20">
    <property type="entry name" value="ACYL-COA DEHYDROGENASE FADE28"/>
    <property type="match status" value="1"/>
</dbReference>
<keyword evidence="3" id="KW-0285">Flavoprotein</keyword>
<gene>
    <name evidence="7" type="ORF">HB662_04765</name>
</gene>
<dbReference type="Proteomes" id="UP000765160">
    <property type="component" value="Unassembled WGS sequence"/>
</dbReference>
<dbReference type="InterPro" id="IPR009075">
    <property type="entry name" value="AcylCo_DH/oxidase_C"/>
</dbReference>
<dbReference type="SUPFAM" id="SSF47203">
    <property type="entry name" value="Acyl-CoA dehydrogenase C-terminal domain-like"/>
    <property type="match status" value="1"/>
</dbReference>
<evidence type="ECO:0000256" key="4">
    <source>
        <dbReference type="ARBA" id="ARBA00022827"/>
    </source>
</evidence>
<evidence type="ECO:0000256" key="1">
    <source>
        <dbReference type="ARBA" id="ARBA00001974"/>
    </source>
</evidence>
<name>A0ABX1EWA4_9PROT</name>
<protein>
    <submittedName>
        <fullName evidence="7">Acyl-CoA dehydrogenase</fullName>
    </submittedName>
</protein>
<dbReference type="EMBL" id="JAAVTX010000002">
    <property type="protein sequence ID" value="NKE44075.1"/>
    <property type="molecule type" value="Genomic_DNA"/>
</dbReference>
<evidence type="ECO:0000313" key="7">
    <source>
        <dbReference type="EMBL" id="NKE44075.1"/>
    </source>
</evidence>
<accession>A0ABX1EWA4</accession>
<comment type="similarity">
    <text evidence="2">Belongs to the acyl-CoA dehydrogenase family.</text>
</comment>
<dbReference type="InterPro" id="IPR036250">
    <property type="entry name" value="AcylCo_DH-like_C"/>
</dbReference>
<keyword evidence="4" id="KW-0274">FAD</keyword>
<dbReference type="SUPFAM" id="SSF56645">
    <property type="entry name" value="Acyl-CoA dehydrogenase NM domain-like"/>
    <property type="match status" value="1"/>
</dbReference>
<dbReference type="RefSeq" id="WP_168047750.1">
    <property type="nucleotide sequence ID" value="NZ_JAATJR010000002.1"/>
</dbReference>
<keyword evidence="5" id="KW-0560">Oxidoreductase</keyword>
<evidence type="ECO:0000256" key="2">
    <source>
        <dbReference type="ARBA" id="ARBA00009347"/>
    </source>
</evidence>
<sequence length="356" mass="37263">MPFTASPLVGGDAYEMAQRLALEVDAELSALSDAGEQLACLRRHWDAIAGLGWMATMVAEDAGGAGGDLSDVAALACGAGRGGLPLPIATACVVAPALLAAAGARDMLAQVAEGAARICVILPDAAQDPGATRLSFDRTLEGGVVGVETPPDPTHLLLATKAGELLLLSVDSPGITRSLSMRIDGRLAADWHFVGVAVAQEQVLARGIADQADRARDLGALITCVEGVSAMGAIIEQTIAFLSDRVQFNAPLASYQALRHRVAEMYVEYENLRGLVAHALREAAATDALPWRDIALAKLRLGEAGRLVAHETIQMHGGMGLTEGVAAIRLARRVMMAEFEFGDRSFQADRLLAQVA</sequence>
<evidence type="ECO:0000313" key="8">
    <source>
        <dbReference type="Proteomes" id="UP000765160"/>
    </source>
</evidence>
<organism evidence="7 8">
    <name type="scientific">Falsiroseomonas frigidaquae</name>
    <dbReference type="NCBI Taxonomy" id="487318"/>
    <lineage>
        <taxon>Bacteria</taxon>
        <taxon>Pseudomonadati</taxon>
        <taxon>Pseudomonadota</taxon>
        <taxon>Alphaproteobacteria</taxon>
        <taxon>Acetobacterales</taxon>
        <taxon>Roseomonadaceae</taxon>
        <taxon>Falsiroseomonas</taxon>
    </lineage>
</organism>
<proteinExistence type="inferred from homology"/>
<evidence type="ECO:0000259" key="6">
    <source>
        <dbReference type="Pfam" id="PF00441"/>
    </source>
</evidence>
<evidence type="ECO:0000256" key="5">
    <source>
        <dbReference type="ARBA" id="ARBA00023002"/>
    </source>
</evidence>
<dbReference type="InterPro" id="IPR037069">
    <property type="entry name" value="AcylCoA_DH/ox_N_sf"/>
</dbReference>
<dbReference type="Gene3D" id="1.20.140.10">
    <property type="entry name" value="Butyryl-CoA Dehydrogenase, subunit A, domain 3"/>
    <property type="match status" value="1"/>
</dbReference>
<comment type="caution">
    <text evidence="7">The sequence shown here is derived from an EMBL/GenBank/DDBJ whole genome shotgun (WGS) entry which is preliminary data.</text>
</comment>
<feature type="domain" description="Acyl-CoA dehydrogenase/oxidase C-terminal" evidence="6">
    <location>
        <begin position="219"/>
        <end position="352"/>
    </location>
</feature>
<dbReference type="Gene3D" id="1.10.540.10">
    <property type="entry name" value="Acyl-CoA dehydrogenase/oxidase, N-terminal domain"/>
    <property type="match status" value="1"/>
</dbReference>
<dbReference type="PANTHER" id="PTHR43884">
    <property type="entry name" value="ACYL-COA DEHYDROGENASE"/>
    <property type="match status" value="1"/>
</dbReference>
<dbReference type="Pfam" id="PF00441">
    <property type="entry name" value="Acyl-CoA_dh_1"/>
    <property type="match status" value="1"/>
</dbReference>
<keyword evidence="8" id="KW-1185">Reference proteome</keyword>
<evidence type="ECO:0000256" key="3">
    <source>
        <dbReference type="ARBA" id="ARBA00022630"/>
    </source>
</evidence>
<comment type="cofactor">
    <cofactor evidence="1">
        <name>FAD</name>
        <dbReference type="ChEBI" id="CHEBI:57692"/>
    </cofactor>
</comment>
<dbReference type="InterPro" id="IPR009100">
    <property type="entry name" value="AcylCoA_DH/oxidase_NM_dom_sf"/>
</dbReference>
<reference evidence="7 8" key="1">
    <citation type="submission" date="2020-03" db="EMBL/GenBank/DDBJ databases">
        <title>Roseomonas selenitidurans sp. nov. isolated from soil.</title>
        <authorList>
            <person name="Liu H."/>
        </authorList>
    </citation>
    <scope>NUCLEOTIDE SEQUENCE [LARGE SCALE GENOMIC DNA]</scope>
    <source>
        <strain evidence="7 8">JCM 15073</strain>
    </source>
</reference>